<dbReference type="AlphaFoldDB" id="A0A0D2DLT6"/>
<dbReference type="InterPro" id="IPR020845">
    <property type="entry name" value="AMP-binding_CS"/>
</dbReference>
<dbReference type="InterPro" id="IPR042099">
    <property type="entry name" value="ANL_N_sf"/>
</dbReference>
<dbReference type="STRING" id="1442368.A0A0D2DLT6"/>
<organism evidence="2 3">
    <name type="scientific">Fonsecaea pedrosoi CBS 271.37</name>
    <dbReference type="NCBI Taxonomy" id="1442368"/>
    <lineage>
        <taxon>Eukaryota</taxon>
        <taxon>Fungi</taxon>
        <taxon>Dikarya</taxon>
        <taxon>Ascomycota</taxon>
        <taxon>Pezizomycotina</taxon>
        <taxon>Eurotiomycetes</taxon>
        <taxon>Chaetothyriomycetidae</taxon>
        <taxon>Chaetothyriales</taxon>
        <taxon>Herpotrichiellaceae</taxon>
        <taxon>Fonsecaea</taxon>
    </lineage>
</organism>
<name>A0A0D2DLT6_9EURO</name>
<feature type="domain" description="AMP-dependent synthetase/ligase" evidence="1">
    <location>
        <begin position="99"/>
        <end position="470"/>
    </location>
</feature>
<evidence type="ECO:0000259" key="1">
    <source>
        <dbReference type="Pfam" id="PF00501"/>
    </source>
</evidence>
<dbReference type="InterPro" id="IPR000873">
    <property type="entry name" value="AMP-dep_synth/lig_dom"/>
</dbReference>
<dbReference type="Proteomes" id="UP000053029">
    <property type="component" value="Unassembled WGS sequence"/>
</dbReference>
<dbReference type="SUPFAM" id="SSF56801">
    <property type="entry name" value="Acetyl-CoA synthetase-like"/>
    <property type="match status" value="1"/>
</dbReference>
<dbReference type="NCBIfam" id="TIGR01217">
    <property type="entry name" value="ac_ac_CoA_syn"/>
    <property type="match status" value="1"/>
</dbReference>
<dbReference type="InterPro" id="IPR045851">
    <property type="entry name" value="AMP-bd_C_sf"/>
</dbReference>
<proteinExistence type="predicted"/>
<dbReference type="GeneID" id="25307944"/>
<dbReference type="PROSITE" id="PS00455">
    <property type="entry name" value="AMP_BINDING"/>
    <property type="match status" value="1"/>
</dbReference>
<evidence type="ECO:0000313" key="3">
    <source>
        <dbReference type="Proteomes" id="UP000053029"/>
    </source>
</evidence>
<gene>
    <name evidence="2" type="ORF">Z517_08454</name>
</gene>
<evidence type="ECO:0000313" key="2">
    <source>
        <dbReference type="EMBL" id="KIW78616.1"/>
    </source>
</evidence>
<dbReference type="RefSeq" id="XP_013282424.1">
    <property type="nucleotide sequence ID" value="XM_013426970.1"/>
</dbReference>
<dbReference type="Gene3D" id="3.30.300.30">
    <property type="match status" value="1"/>
</dbReference>
<dbReference type="PANTHER" id="PTHR42921:SF4">
    <property type="entry name" value="ACETOACETYL-COA SYNTHASE (AFU_ORTHOLOGUE AFUA_8G04770)"/>
    <property type="match status" value="1"/>
</dbReference>
<reference evidence="2 3" key="1">
    <citation type="submission" date="2015-01" db="EMBL/GenBank/DDBJ databases">
        <title>The Genome Sequence of Fonsecaea pedrosoi CBS 271.37.</title>
        <authorList>
            <consortium name="The Broad Institute Genomics Platform"/>
            <person name="Cuomo C."/>
            <person name="de Hoog S."/>
            <person name="Gorbushina A."/>
            <person name="Stielow B."/>
            <person name="Teixiera M."/>
            <person name="Abouelleil A."/>
            <person name="Chapman S.B."/>
            <person name="Priest M."/>
            <person name="Young S.K."/>
            <person name="Wortman J."/>
            <person name="Nusbaum C."/>
            <person name="Birren B."/>
        </authorList>
    </citation>
    <scope>NUCLEOTIDE SEQUENCE [LARGE SCALE GENOMIC DNA]</scope>
    <source>
        <strain evidence="2 3">CBS 271.37</strain>
    </source>
</reference>
<keyword evidence="3" id="KW-1185">Reference proteome</keyword>
<dbReference type="GO" id="GO:0030729">
    <property type="term" value="F:acetoacetate-CoA ligase activity"/>
    <property type="evidence" value="ECO:0007669"/>
    <property type="project" value="InterPro"/>
</dbReference>
<dbReference type="InterPro" id="IPR005914">
    <property type="entry name" value="Acac_CoA_synth"/>
</dbReference>
<accession>A0A0D2DLT6</accession>
<sequence>MTVKPVYIPPPGLRTALEDFQTYVNRRYGLRLQTYADLHAFSINRLNDFWMALWRFLDIKASVHPKIAVDENIPIDQFPLFFQEVRLNFAENMLCGDDDRVAVIDVNEENLSSPRRYTWRDLRDLVRTYANALRRAGVAKGDVVALIGSNCTRSLALLLATAAVGGIFASFATDVGDKALNDRLSQIEPRVVFAESDYSYNGKRINITAKVDGWTRKVSSPLKLVVIGDTTGFKTKCESLEAFVGGTDCQLPLTFEQVPFNTPLVIMFSSGTTGTPKGIVHSHGGLLLNGFKEHRLHNSFGPQDIHFHFSGIGWTLWNISIGALFCKTTMVLYDGSPFYPSPEEFLQGVLATGITGFGAGPRYYAELQKRNVTPNETGKYAQNVHTIFSTGAVLTPSLASWLGEAFGPVCQIQFSGGTELCGSFIHGTRSLPSYPGEVAVKALGMDIAAYSPDGVEVPDGESGELVCRKPFPNMPAMFWKDPGKKRYYNAYFDMFPHVWTHGDFIKVNPVTKGTYVLGRSDGTLNPSGVRFGSSEIYNILSSPRFTSSIVDSVVVGQQRSAAPYSDTTERVLLFIKCREGVSSNNILPNKELESRIRDQIAKDLSRRHVPAHIFEVKEIPYNANGKKMEIQVKAVVNGGAQAKTKQRLSPQELAMLEQFEPFFHLEKLLKRLEGTAARL</sequence>
<dbReference type="GO" id="GO:0006629">
    <property type="term" value="P:lipid metabolic process"/>
    <property type="evidence" value="ECO:0007669"/>
    <property type="project" value="InterPro"/>
</dbReference>
<dbReference type="Gene3D" id="3.40.50.12780">
    <property type="entry name" value="N-terminal domain of ligase-like"/>
    <property type="match status" value="1"/>
</dbReference>
<dbReference type="PANTHER" id="PTHR42921">
    <property type="entry name" value="ACETOACETYL-COA SYNTHETASE"/>
    <property type="match status" value="1"/>
</dbReference>
<keyword evidence="2" id="KW-0436">Ligase</keyword>
<dbReference type="Pfam" id="PF00501">
    <property type="entry name" value="AMP-binding"/>
    <property type="match status" value="1"/>
</dbReference>
<protein>
    <submittedName>
        <fullName evidence="2">Acetoacetate-CoA ligase</fullName>
    </submittedName>
</protein>
<dbReference type="EMBL" id="KN846973">
    <property type="protein sequence ID" value="KIW78616.1"/>
    <property type="molecule type" value="Genomic_DNA"/>
</dbReference>
<dbReference type="HOGENOM" id="CLU_000022_3_3_1"/>
<dbReference type="VEuPathDB" id="FungiDB:Z517_08454"/>
<dbReference type="OrthoDB" id="10253869at2759"/>